<dbReference type="Proteomes" id="UP000325286">
    <property type="component" value="Chromosome"/>
</dbReference>
<accession>A0A5B9R7T4</accession>
<feature type="region of interest" description="Disordered" evidence="1">
    <location>
        <begin position="284"/>
        <end position="321"/>
    </location>
</feature>
<gene>
    <name evidence="2" type="ORF">UC8_45620</name>
</gene>
<evidence type="ECO:0000313" key="3">
    <source>
        <dbReference type="Proteomes" id="UP000325286"/>
    </source>
</evidence>
<dbReference type="OrthoDB" id="9992072at2"/>
<dbReference type="InterPro" id="IPR011006">
    <property type="entry name" value="CheY-like_superfamily"/>
</dbReference>
<dbReference type="KEGG" id="rul:UC8_45620"/>
<name>A0A5B9R7T4_9BACT</name>
<dbReference type="RefSeq" id="WP_068142447.1">
    <property type="nucleotide sequence ID" value="NZ_CP042914.1"/>
</dbReference>
<dbReference type="SUPFAM" id="SSF52172">
    <property type="entry name" value="CheY-like"/>
    <property type="match status" value="1"/>
</dbReference>
<evidence type="ECO:0000256" key="1">
    <source>
        <dbReference type="SAM" id="MobiDB-lite"/>
    </source>
</evidence>
<protein>
    <submittedName>
        <fullName evidence="2">Uncharacterized protein</fullName>
    </submittedName>
</protein>
<feature type="compositionally biased region" description="Basic and acidic residues" evidence="1">
    <location>
        <begin position="300"/>
        <end position="315"/>
    </location>
</feature>
<dbReference type="AlphaFoldDB" id="A0A5B9R7T4"/>
<reference evidence="2 3" key="1">
    <citation type="submission" date="2019-08" db="EMBL/GenBank/DDBJ databases">
        <title>Deep-cultivation of Planctomycetes and their phenomic and genomic characterization uncovers novel biology.</title>
        <authorList>
            <person name="Wiegand S."/>
            <person name="Jogler M."/>
            <person name="Boedeker C."/>
            <person name="Pinto D."/>
            <person name="Vollmers J."/>
            <person name="Rivas-Marin E."/>
            <person name="Kohn T."/>
            <person name="Peeters S.H."/>
            <person name="Heuer A."/>
            <person name="Rast P."/>
            <person name="Oberbeckmann S."/>
            <person name="Bunk B."/>
            <person name="Jeske O."/>
            <person name="Meyerdierks A."/>
            <person name="Storesund J.E."/>
            <person name="Kallscheuer N."/>
            <person name="Luecker S."/>
            <person name="Lage O.M."/>
            <person name="Pohl T."/>
            <person name="Merkel B.J."/>
            <person name="Hornburger P."/>
            <person name="Mueller R.-W."/>
            <person name="Bruemmer F."/>
            <person name="Labrenz M."/>
            <person name="Spormann A.M."/>
            <person name="Op den Camp H."/>
            <person name="Overmann J."/>
            <person name="Amann R."/>
            <person name="Jetten M.S.M."/>
            <person name="Mascher T."/>
            <person name="Medema M.H."/>
            <person name="Devos D.P."/>
            <person name="Kaster A.-K."/>
            <person name="Ovreas L."/>
            <person name="Rohde M."/>
            <person name="Galperin M.Y."/>
            <person name="Jogler C."/>
        </authorList>
    </citation>
    <scope>NUCLEOTIDE SEQUENCE [LARGE SCALE GENOMIC DNA]</scope>
    <source>
        <strain evidence="2 3">UC8</strain>
    </source>
</reference>
<sequence length="321" mass="35765">MLRVLYVDADGEAGATRFRALERCIDHVIWLPCHSGRSISEALADSKYWDLVVIDTRGVSDADRPLMQQALVANPDAMVVLVVEDFNGAAAQTMMQLAAVDCVTWDRGVQKLATVVRRTLARLTVANVAISTMNGSIEEFDIKRSIGFSVDCADSLANDTLKHVAQMDVCGLRKAMRAVRAFHEALKQTFRNELEALAQAAPSAETPLEEPSSVAEHVFARTRIHLSPDGLRFTLQSTHSAYELSDLWFTPLFMDEISVDAQRRELTMLMLPDEVSQHVSQAIERCRDDKQSPRTLLTDTLKRDFPKNSSPRDSRNPPVPD</sequence>
<proteinExistence type="predicted"/>
<organism evidence="2 3">
    <name type="scientific">Roseimaritima ulvae</name>
    <dbReference type="NCBI Taxonomy" id="980254"/>
    <lineage>
        <taxon>Bacteria</taxon>
        <taxon>Pseudomonadati</taxon>
        <taxon>Planctomycetota</taxon>
        <taxon>Planctomycetia</taxon>
        <taxon>Pirellulales</taxon>
        <taxon>Pirellulaceae</taxon>
        <taxon>Roseimaritima</taxon>
    </lineage>
</organism>
<evidence type="ECO:0000313" key="2">
    <source>
        <dbReference type="EMBL" id="QEG42523.1"/>
    </source>
</evidence>
<keyword evidence="3" id="KW-1185">Reference proteome</keyword>
<dbReference type="EMBL" id="CP042914">
    <property type="protein sequence ID" value="QEG42523.1"/>
    <property type="molecule type" value="Genomic_DNA"/>
</dbReference>